<proteinExistence type="predicted"/>
<accession>L0EXE5</accession>
<dbReference type="PATRIC" id="fig|1215343.11.peg.1389"/>
<evidence type="ECO:0000313" key="3">
    <source>
        <dbReference type="Proteomes" id="UP000010799"/>
    </source>
</evidence>
<dbReference type="Proteomes" id="UP000010799">
    <property type="component" value="Chromosome"/>
</dbReference>
<sequence length="44" mass="5238">MADLPRLWLFFFRLSFKAYFYILVETDINLGFGLNLGFLIFDSI</sequence>
<organism evidence="2 3">
    <name type="scientific">Liberibacter crescens (strain BT-1)</name>
    <dbReference type="NCBI Taxonomy" id="1215343"/>
    <lineage>
        <taxon>Bacteria</taxon>
        <taxon>Pseudomonadati</taxon>
        <taxon>Pseudomonadota</taxon>
        <taxon>Alphaproteobacteria</taxon>
        <taxon>Hyphomicrobiales</taxon>
        <taxon>Rhizobiaceae</taxon>
        <taxon>Liberibacter</taxon>
    </lineage>
</organism>
<dbReference type="AlphaFoldDB" id="L0EXE5"/>
<name>L0EXE5_LIBCB</name>
<keyword evidence="1" id="KW-0472">Membrane</keyword>
<dbReference type="HOGENOM" id="CLU_3218193_0_0_5"/>
<keyword evidence="1" id="KW-1133">Transmembrane helix</keyword>
<protein>
    <submittedName>
        <fullName evidence="2">Uncharacterized protein</fullName>
    </submittedName>
</protein>
<keyword evidence="1" id="KW-0812">Transmembrane</keyword>
<dbReference type="KEGG" id="lcc:B488_13460"/>
<dbReference type="EMBL" id="CP003789">
    <property type="protein sequence ID" value="AGA65338.1"/>
    <property type="molecule type" value="Genomic_DNA"/>
</dbReference>
<keyword evidence="3" id="KW-1185">Reference proteome</keyword>
<evidence type="ECO:0000256" key="1">
    <source>
        <dbReference type="SAM" id="Phobius"/>
    </source>
</evidence>
<evidence type="ECO:0000313" key="2">
    <source>
        <dbReference type="EMBL" id="AGA65338.1"/>
    </source>
</evidence>
<gene>
    <name evidence="2" type="ordered locus">B488_13460</name>
</gene>
<dbReference type="STRING" id="1215343.B488_13460"/>
<feature type="transmembrane region" description="Helical" evidence="1">
    <location>
        <begin position="20"/>
        <end position="41"/>
    </location>
</feature>
<reference evidence="2 3" key="1">
    <citation type="journal article" date="2012" name="Stand. Genomic Sci.">
        <title>Complete genome sequence of Liberibacter crescens BT-1.</title>
        <authorList>
            <person name="Leonard M.T."/>
            <person name="Fagen J.R."/>
            <person name="Davis-Richardson A.G."/>
            <person name="Davis M.J."/>
            <person name="Triplett E.W."/>
        </authorList>
    </citation>
    <scope>NUCLEOTIDE SEQUENCE [LARGE SCALE GENOMIC DNA]</scope>
    <source>
        <strain evidence="2 3">BT-1</strain>
    </source>
</reference>